<gene>
    <name evidence="1" type="ORF">HC231_06910</name>
</gene>
<sequence length="61" mass="7212">MRPDITKEEISQLNDDINLLKQVGFLDDEVYDALRTLELRRQTAKMEFIKRALFDKKAEQA</sequence>
<evidence type="ECO:0000313" key="1">
    <source>
        <dbReference type="EMBL" id="QTF07687.1"/>
    </source>
</evidence>
<dbReference type="Proteomes" id="UP000671960">
    <property type="component" value="Chromosome"/>
</dbReference>
<organism evidence="1 2">
    <name type="scientific">Brenneria izadpanahii</name>
    <dbReference type="NCBI Taxonomy" id="2722756"/>
    <lineage>
        <taxon>Bacteria</taxon>
        <taxon>Pseudomonadati</taxon>
        <taxon>Pseudomonadota</taxon>
        <taxon>Gammaproteobacteria</taxon>
        <taxon>Enterobacterales</taxon>
        <taxon>Pectobacteriaceae</taxon>
        <taxon>Brenneria</taxon>
    </lineage>
</organism>
<evidence type="ECO:0000313" key="2">
    <source>
        <dbReference type="Proteomes" id="UP000671960"/>
    </source>
</evidence>
<dbReference type="RefSeq" id="WP_208230322.1">
    <property type="nucleotide sequence ID" value="NZ_CP050854.1"/>
</dbReference>
<proteinExistence type="predicted"/>
<name>A0ABX7UTJ0_9GAMM</name>
<keyword evidence="2" id="KW-1185">Reference proteome</keyword>
<protein>
    <submittedName>
        <fullName evidence="1">Uncharacterized protein</fullName>
    </submittedName>
</protein>
<accession>A0ABX7UTJ0</accession>
<dbReference type="EMBL" id="CP050854">
    <property type="protein sequence ID" value="QTF07687.1"/>
    <property type="molecule type" value="Genomic_DNA"/>
</dbReference>
<reference evidence="1 2" key="1">
    <citation type="submission" date="2020-03" db="EMBL/GenBank/DDBJ databases">
        <authorList>
            <person name="Bakhshi Ganjeh M."/>
        </authorList>
    </citation>
    <scope>NUCLEOTIDE SEQUENCE [LARGE SCALE GENOMIC DNA]</scope>
    <source>
        <strain evidence="2">Iran 50</strain>
    </source>
</reference>